<dbReference type="EMBL" id="AYCK01004932">
    <property type="status" value="NOT_ANNOTATED_CDS"/>
    <property type="molecule type" value="Genomic_DNA"/>
</dbReference>
<feature type="region of interest" description="Disordered" evidence="1">
    <location>
        <begin position="1"/>
        <end position="165"/>
    </location>
</feature>
<reference evidence="2" key="3">
    <citation type="submission" date="2025-09" db="UniProtKB">
        <authorList>
            <consortium name="Ensembl"/>
        </authorList>
    </citation>
    <scope>IDENTIFICATION</scope>
</reference>
<name>A0A096MD69_POEFO</name>
<feature type="compositionally biased region" description="Polar residues" evidence="1">
    <location>
        <begin position="114"/>
        <end position="126"/>
    </location>
</feature>
<evidence type="ECO:0000256" key="1">
    <source>
        <dbReference type="SAM" id="MobiDB-lite"/>
    </source>
</evidence>
<feature type="compositionally biased region" description="Polar residues" evidence="1">
    <location>
        <begin position="78"/>
        <end position="89"/>
    </location>
</feature>
<protein>
    <recommendedName>
        <fullName evidence="4">BCL2 binding component 3</fullName>
    </recommendedName>
</protein>
<reference evidence="2" key="2">
    <citation type="submission" date="2025-08" db="UniProtKB">
        <authorList>
            <consortium name="Ensembl"/>
        </authorList>
    </citation>
    <scope>IDENTIFICATION</scope>
</reference>
<accession>A0A096MD69</accession>
<feature type="compositionally biased region" description="Basic and acidic residues" evidence="1">
    <location>
        <begin position="127"/>
        <end position="136"/>
    </location>
</feature>
<organism evidence="2 3">
    <name type="scientific">Poecilia formosa</name>
    <name type="common">Amazon molly</name>
    <name type="synonym">Limia formosa</name>
    <dbReference type="NCBI Taxonomy" id="48698"/>
    <lineage>
        <taxon>Eukaryota</taxon>
        <taxon>Metazoa</taxon>
        <taxon>Chordata</taxon>
        <taxon>Craniata</taxon>
        <taxon>Vertebrata</taxon>
        <taxon>Euteleostomi</taxon>
        <taxon>Actinopterygii</taxon>
        <taxon>Neopterygii</taxon>
        <taxon>Teleostei</taxon>
        <taxon>Neoteleostei</taxon>
        <taxon>Acanthomorphata</taxon>
        <taxon>Ovalentaria</taxon>
        <taxon>Atherinomorphae</taxon>
        <taxon>Cyprinodontiformes</taxon>
        <taxon>Poeciliidae</taxon>
        <taxon>Poeciliinae</taxon>
        <taxon>Poecilia</taxon>
    </lineage>
</organism>
<dbReference type="AlphaFoldDB" id="A0A096MD69"/>
<evidence type="ECO:0000313" key="2">
    <source>
        <dbReference type="Ensembl" id="ENSPFOP00000029360.1"/>
    </source>
</evidence>
<keyword evidence="3" id="KW-1185">Reference proteome</keyword>
<dbReference type="Proteomes" id="UP000028760">
    <property type="component" value="Unassembled WGS sequence"/>
</dbReference>
<evidence type="ECO:0008006" key="4">
    <source>
        <dbReference type="Google" id="ProtNLM"/>
    </source>
</evidence>
<dbReference type="Ensembl" id="ENSPFOT00000028246.1">
    <property type="protein sequence ID" value="ENSPFOP00000029360.1"/>
    <property type="gene ID" value="ENSPFOG00000022266.1"/>
</dbReference>
<proteinExistence type="predicted"/>
<dbReference type="OMA" id="PQNEHPS"/>
<dbReference type="GeneTree" id="ENSGT00990000203908"/>
<feature type="compositionally biased region" description="Basic and acidic residues" evidence="1">
    <location>
        <begin position="90"/>
        <end position="106"/>
    </location>
</feature>
<sequence length="225" mass="24813">MARAETIETVGENGGGRNGPLSLHNTCCMELPQPLHTRPGPRTEPSVHNTSPHREPLPGLYLPNQLPYSHPEGHQQPPALSQTPSCSLETSRRTASRDSSQEEPGKKLTGPGVSESSCRSIKQSYSNKEEHQDASRRQGPLPDLLPQNEHSSWDSPPQQLGVGGEAAQQLDVIRVAGQLRMIGDQFNAMILHRAHIAPQWQDWREVCLGLLDFIAQSLSTLYRLT</sequence>
<feature type="compositionally biased region" description="Polar residues" evidence="1">
    <location>
        <begin position="148"/>
        <end position="158"/>
    </location>
</feature>
<evidence type="ECO:0000313" key="3">
    <source>
        <dbReference type="Proteomes" id="UP000028760"/>
    </source>
</evidence>
<reference evidence="3" key="1">
    <citation type="submission" date="2013-10" db="EMBL/GenBank/DDBJ databases">
        <authorList>
            <person name="Schartl M."/>
            <person name="Warren W."/>
        </authorList>
    </citation>
    <scope>NUCLEOTIDE SEQUENCE [LARGE SCALE GENOMIC DNA]</scope>
    <source>
        <strain evidence="3">female</strain>
    </source>
</reference>
<dbReference type="eggNOG" id="ENOG502SZ53">
    <property type="taxonomic scope" value="Eukaryota"/>
</dbReference>